<feature type="compositionally biased region" description="Polar residues" evidence="1">
    <location>
        <begin position="908"/>
        <end position="917"/>
    </location>
</feature>
<dbReference type="EMBL" id="AFNH02000260">
    <property type="protein sequence ID" value="EZG78635.1"/>
    <property type="molecule type" value="Genomic_DNA"/>
</dbReference>
<feature type="region of interest" description="Disordered" evidence="1">
    <location>
        <begin position="905"/>
        <end position="925"/>
    </location>
</feature>
<evidence type="ECO:0000256" key="1">
    <source>
        <dbReference type="SAM" id="MobiDB-lite"/>
    </source>
</evidence>
<feature type="domain" description="Rad21/Rec8-like protein C-terminal eukaryotic" evidence="2">
    <location>
        <begin position="953"/>
        <end position="993"/>
    </location>
</feature>
<feature type="region of interest" description="Disordered" evidence="1">
    <location>
        <begin position="582"/>
        <end position="613"/>
    </location>
</feature>
<proteinExistence type="predicted"/>
<feature type="region of interest" description="Disordered" evidence="1">
    <location>
        <begin position="395"/>
        <end position="423"/>
    </location>
</feature>
<protein>
    <recommendedName>
        <fullName evidence="2">Rad21/Rec8-like protein C-terminal eukaryotic domain-containing protein</fullName>
    </recommendedName>
</protein>
<feature type="region of interest" description="Disordered" evidence="1">
    <location>
        <begin position="841"/>
        <end position="874"/>
    </location>
</feature>
<evidence type="ECO:0000259" key="2">
    <source>
        <dbReference type="Pfam" id="PF04824"/>
    </source>
</evidence>
<dbReference type="VEuPathDB" id="CryptoDB:GNI_033900"/>
<evidence type="ECO:0000313" key="4">
    <source>
        <dbReference type="Proteomes" id="UP000019763"/>
    </source>
</evidence>
<sequence length="1006" mass="107455">MKRPGKGVRQGSSSSVAGRSVGRGVAVPEEDELMQEVLDGRRTSREVTTAGSFIAWLNELVHKVQALGSVDIRDELRQFHIRIREHPESVTMRESAVVIATLTRAIKKQVAGFIDDVESLKEKIRSHGDDEEGPPAARARSRSHRSHGAGLVVPTTITSAVIKTAKRLAGAQSASIRMRSRHHRVPRHVAGMDAGVDTEQGGDSNARLLGAEMSGAQVFSAANIQQSIQAIMAGLSTTDVLSLLGIDPAAPVVLIDDEDVIMAFEAALSPNHTIGSSSSYTGQSTSKSTPFATPMESPVGSPHVLPVPSPNGTVLGRGTPSPDLFPASSLELLSPGILSPGMLTPGNMPGLGDPSRGPVSIQDIVAEVNRIKNATQGVPGQDSGIPIVEILTPLTLPAPPPETDNLPAAENETAGNQNKNAGSQNVIPDVIADAAQNAVQNVVAGGENAVDAVVPDHTDPEPSESGPTESGQAGRKESMGQIRTPIGKDREFVSSPRLVDELTNPTTAGSGLRAIGASADSVGDCGGGPQSTVRELELDELDENQRFLEEASEPVRLTMYERLRDRRRPKVVGHDDVAVAVDSDKDSDVPHPASVSRSRRRLGTTTRKKKPRHVAPDAAIDVVLWSEDETIRRCPLDVHSLKSMAGDDEGIPFSIWNKGPVQPRLRMVVSANWHAVMGVPGVCTLYDFIKGHQRNAWNLDGAGNRVGHFGKSVEKAVHEATEEGMQEGMAKATEEALPESKRRRFNSLQTSPGVWDTPPGVWDPPTAGSEVRSEEGSAVTRLGGGEDESRDSAQGDVIHGEGTLEEEGNACVGLPPDVTMTEQDEAEVVVEIEPVVGAESVVETEETRPAPVVETEETRSAPVVETEEGRSASVLQDEDTLDGLMPNVTGAKPESAALLEVPVDEEALSSTDVSSGCSDEEPEEGEEVDVRLWRRMPRRVRKRLRRKPCLRYSDLAKGLTRMQAAMTLYYVLAASASGRIHVTQHTPYGPIEIVALDRSADHPPDR</sequence>
<dbReference type="GeneID" id="22911346"/>
<feature type="compositionally biased region" description="Low complexity" evidence="1">
    <location>
        <begin position="7"/>
        <end position="23"/>
    </location>
</feature>
<dbReference type="Pfam" id="PF04824">
    <property type="entry name" value="Rad21_Rec8"/>
    <property type="match status" value="1"/>
</dbReference>
<dbReference type="AlphaFoldDB" id="A0A023BAT9"/>
<feature type="region of interest" description="Disordered" evidence="1">
    <location>
        <begin position="124"/>
        <end position="147"/>
    </location>
</feature>
<evidence type="ECO:0000313" key="3">
    <source>
        <dbReference type="EMBL" id="EZG78635.1"/>
    </source>
</evidence>
<feature type="compositionally biased region" description="Basic residues" evidence="1">
    <location>
        <begin position="597"/>
        <end position="613"/>
    </location>
</feature>
<name>A0A023BAT9_GRENI</name>
<reference evidence="3" key="1">
    <citation type="submission" date="2013-12" db="EMBL/GenBank/DDBJ databases">
        <authorList>
            <person name="Omoto C.K."/>
            <person name="Sibley D."/>
            <person name="Venepally P."/>
            <person name="Hadjithomas M."/>
            <person name="Karamycheva S."/>
            <person name="Brunk B."/>
            <person name="Roos D."/>
            <person name="Caler E."/>
            <person name="Lorenzi H."/>
        </authorList>
    </citation>
    <scope>NUCLEOTIDE SEQUENCE</scope>
</reference>
<dbReference type="InterPro" id="IPR006909">
    <property type="entry name" value="Rad21/Rec8_C_eu"/>
</dbReference>
<keyword evidence="4" id="KW-1185">Reference proteome</keyword>
<dbReference type="RefSeq" id="XP_011129226.1">
    <property type="nucleotide sequence ID" value="XM_011130924.1"/>
</dbReference>
<accession>A0A023BAT9</accession>
<comment type="caution">
    <text evidence="3">The sequence shown here is derived from an EMBL/GenBank/DDBJ whole genome shotgun (WGS) entry which is preliminary data.</text>
</comment>
<feature type="compositionally biased region" description="Polar residues" evidence="1">
    <location>
        <begin position="413"/>
        <end position="423"/>
    </location>
</feature>
<feature type="region of interest" description="Disordered" evidence="1">
    <location>
        <begin position="273"/>
        <end position="300"/>
    </location>
</feature>
<feature type="region of interest" description="Disordered" evidence="1">
    <location>
        <begin position="749"/>
        <end position="794"/>
    </location>
</feature>
<feature type="compositionally biased region" description="Low complexity" evidence="1">
    <location>
        <begin position="273"/>
        <end position="289"/>
    </location>
</feature>
<dbReference type="Proteomes" id="UP000019763">
    <property type="component" value="Unassembled WGS sequence"/>
</dbReference>
<feature type="region of interest" description="Disordered" evidence="1">
    <location>
        <begin position="1"/>
        <end position="23"/>
    </location>
</feature>
<organism evidence="3 4">
    <name type="scientific">Gregarina niphandrodes</name>
    <name type="common">Septate eugregarine</name>
    <dbReference type="NCBI Taxonomy" id="110365"/>
    <lineage>
        <taxon>Eukaryota</taxon>
        <taxon>Sar</taxon>
        <taxon>Alveolata</taxon>
        <taxon>Apicomplexa</taxon>
        <taxon>Conoidasida</taxon>
        <taxon>Gregarinasina</taxon>
        <taxon>Eugregarinorida</taxon>
        <taxon>Gregarinidae</taxon>
        <taxon>Gregarina</taxon>
    </lineage>
</organism>
<gene>
    <name evidence="3" type="ORF">GNI_033900</name>
</gene>
<feature type="region of interest" description="Disordered" evidence="1">
    <location>
        <begin position="452"/>
        <end position="497"/>
    </location>
</feature>